<keyword evidence="17" id="KW-1185">Reference proteome</keyword>
<dbReference type="SUPFAM" id="SSF53955">
    <property type="entry name" value="Lysozyme-like"/>
    <property type="match status" value="1"/>
</dbReference>
<dbReference type="InterPro" id="IPR001460">
    <property type="entry name" value="PCN-bd_Tpept"/>
</dbReference>
<sequence length="705" mass="76359">MASSKNARKKRKPSDFLQFLALSIIAGFVTAGLLVPPTAAAGIAATSSINWFKGLPDNMSDGPLSKPSTLYANDGKTKLATFYSQNRTEVPLNKISQNMQDAIIAVEDRTFYDHGAVSPIGIARALVNNFMRPGNRQGASTLTQQYVNNLLIDAAEQSGGDANATIGANKGYIDKIMEMKLAISMEENKSKDEILEGYLNVVNLGGTNYGVEAASQYYWGIPASKLNPAQAATLAGMVQAPNLYRPDVNPEYSKERRNVVLGTMLRDGKITQAEYDDAVNSELDLDIHETDSGCSAAGDNAYFCNYAMTKLYQDESFGATYEDRVANIYRGGYKIVSTLDMNAQKSAKNVVEATQPSTNNPDDVNTSLVSVEPKNGSVVAMAQNSNYGDAQDDNSTSLYNYNVNAADGGTAGFQPGSTFKPVVLAQWINSGKSVNQVIDGTRLNYPADTRWSARCLDGGAYYYNEKPQGWTFQNAEGGYQQWGTVAFGLKNSINSFLYSMVNQLDLCDIQDMAGKLQIKDYQGNVAYRPNQLASNIGSVEVAPLTMASAYATFANEGKYCEPRSTTKVLDRKGDVKKEYKPDCSQAISKDVANGVSYVLKQVLVDGSGYQRGIGLPDASAAKTGTTDNSTQTWTVGYTKGLATASWVGNLAQGSRSLNNLSINGQSRDYVDGATYAGKQWQTFMQETARRYNTDQFAQPPANVTN</sequence>
<evidence type="ECO:0000256" key="10">
    <source>
        <dbReference type="ARBA" id="ARBA00023268"/>
    </source>
</evidence>
<proteinExistence type="inferred from homology"/>
<dbReference type="Pfam" id="PF00905">
    <property type="entry name" value="Transpeptidase"/>
    <property type="match status" value="1"/>
</dbReference>
<dbReference type="Gene3D" id="3.40.710.10">
    <property type="entry name" value="DD-peptidase/beta-lactamase superfamily"/>
    <property type="match status" value="1"/>
</dbReference>
<evidence type="ECO:0000259" key="14">
    <source>
        <dbReference type="Pfam" id="PF00905"/>
    </source>
</evidence>
<evidence type="ECO:0000313" key="16">
    <source>
        <dbReference type="EMBL" id="QNV38163.1"/>
    </source>
</evidence>
<evidence type="ECO:0000259" key="15">
    <source>
        <dbReference type="Pfam" id="PF00912"/>
    </source>
</evidence>
<gene>
    <name evidence="16" type="ORF">IDM49_02445</name>
</gene>
<evidence type="ECO:0000256" key="6">
    <source>
        <dbReference type="ARBA" id="ARBA00022679"/>
    </source>
</evidence>
<name>A0A7H2BER7_9MICC</name>
<dbReference type="GO" id="GO:0006508">
    <property type="term" value="P:proteolysis"/>
    <property type="evidence" value="ECO:0007669"/>
    <property type="project" value="UniProtKB-KW"/>
</dbReference>
<evidence type="ECO:0000313" key="17">
    <source>
        <dbReference type="Proteomes" id="UP000516404"/>
    </source>
</evidence>
<dbReference type="Proteomes" id="UP000516404">
    <property type="component" value="Chromosome"/>
</dbReference>
<feature type="domain" description="Penicillin-binding protein transpeptidase" evidence="14">
    <location>
        <begin position="368"/>
        <end position="639"/>
    </location>
</feature>
<keyword evidence="3" id="KW-0121">Carboxypeptidase</keyword>
<evidence type="ECO:0000256" key="4">
    <source>
        <dbReference type="ARBA" id="ARBA00022670"/>
    </source>
</evidence>
<evidence type="ECO:0000256" key="5">
    <source>
        <dbReference type="ARBA" id="ARBA00022676"/>
    </source>
</evidence>
<dbReference type="Gene3D" id="1.10.3810.10">
    <property type="entry name" value="Biosynthetic peptidoglycan transglycosylase-like"/>
    <property type="match status" value="1"/>
</dbReference>
<keyword evidence="6" id="KW-0808">Transferase</keyword>
<keyword evidence="5" id="KW-0328">Glycosyltransferase</keyword>
<dbReference type="GO" id="GO:0009252">
    <property type="term" value="P:peptidoglycan biosynthetic process"/>
    <property type="evidence" value="ECO:0007669"/>
    <property type="project" value="UniProtKB-KW"/>
</dbReference>
<dbReference type="GO" id="GO:0008658">
    <property type="term" value="F:penicillin binding"/>
    <property type="evidence" value="ECO:0007669"/>
    <property type="project" value="InterPro"/>
</dbReference>
<reference evidence="16 17" key="1">
    <citation type="submission" date="2020-09" db="EMBL/GenBank/DDBJ databases">
        <title>Investigation of environmental microbes.</title>
        <authorList>
            <person name="Ou Y."/>
            <person name="Kang Q."/>
        </authorList>
    </citation>
    <scope>NUCLEOTIDE SEQUENCE [LARGE SCALE GENOMIC DNA]</scope>
    <source>
        <strain evidence="16 17">KJZ-14</strain>
    </source>
</reference>
<dbReference type="InterPro" id="IPR001264">
    <property type="entry name" value="Glyco_trans_51"/>
</dbReference>
<keyword evidence="7" id="KW-0378">Hydrolase</keyword>
<keyword evidence="4" id="KW-0645">Protease</keyword>
<comment type="similarity">
    <text evidence="2">In the N-terminal section; belongs to the glycosyltransferase 51 family.</text>
</comment>
<comment type="similarity">
    <text evidence="1">In the C-terminal section; belongs to the transpeptidase family.</text>
</comment>
<keyword evidence="8" id="KW-0133">Cell shape</keyword>
<evidence type="ECO:0000256" key="11">
    <source>
        <dbReference type="ARBA" id="ARBA00023316"/>
    </source>
</evidence>
<evidence type="ECO:0000256" key="9">
    <source>
        <dbReference type="ARBA" id="ARBA00022984"/>
    </source>
</evidence>
<dbReference type="KEGG" id="rter:IDM49_02445"/>
<keyword evidence="11" id="KW-0961">Cell wall biogenesis/degradation</keyword>
<dbReference type="InterPro" id="IPR012338">
    <property type="entry name" value="Beta-lactam/transpept-like"/>
</dbReference>
<dbReference type="PANTHER" id="PTHR32282">
    <property type="entry name" value="BINDING PROTEIN TRANSPEPTIDASE, PUTATIVE-RELATED"/>
    <property type="match status" value="1"/>
</dbReference>
<keyword evidence="10" id="KW-0511">Multifunctional enzyme</keyword>
<protein>
    <submittedName>
        <fullName evidence="16">Transglycosylase domain-containing protein</fullName>
    </submittedName>
</protein>
<dbReference type="Pfam" id="PF00912">
    <property type="entry name" value="Transgly"/>
    <property type="match status" value="1"/>
</dbReference>
<dbReference type="FunFam" id="1.10.3810.10:FF:000001">
    <property type="entry name" value="Penicillin-binding protein 1A"/>
    <property type="match status" value="1"/>
</dbReference>
<dbReference type="SUPFAM" id="SSF56601">
    <property type="entry name" value="beta-lactamase/transpeptidase-like"/>
    <property type="match status" value="1"/>
</dbReference>
<dbReference type="GO" id="GO:0030288">
    <property type="term" value="C:outer membrane-bounded periplasmic space"/>
    <property type="evidence" value="ECO:0007669"/>
    <property type="project" value="TreeGrafter"/>
</dbReference>
<accession>A0A7H2BER7</accession>
<dbReference type="InterPro" id="IPR050396">
    <property type="entry name" value="Glycosyltr_51/Transpeptidase"/>
</dbReference>
<evidence type="ECO:0000256" key="2">
    <source>
        <dbReference type="ARBA" id="ARBA00007739"/>
    </source>
</evidence>
<dbReference type="GO" id="GO:0008360">
    <property type="term" value="P:regulation of cell shape"/>
    <property type="evidence" value="ECO:0007669"/>
    <property type="project" value="UniProtKB-KW"/>
</dbReference>
<evidence type="ECO:0000256" key="1">
    <source>
        <dbReference type="ARBA" id="ARBA00007090"/>
    </source>
</evidence>
<keyword evidence="9" id="KW-0573">Peptidoglycan synthesis</keyword>
<evidence type="ECO:0000256" key="13">
    <source>
        <dbReference type="ARBA" id="ARBA00049902"/>
    </source>
</evidence>
<comment type="catalytic activity">
    <reaction evidence="13">
        <text>[GlcNAc-(1-&gt;4)-Mur2Ac(oyl-L-Ala-gamma-D-Glu-L-Lys-D-Ala-D-Ala)](n)-di-trans,octa-cis-undecaprenyl diphosphate + beta-D-GlcNAc-(1-&gt;4)-Mur2Ac(oyl-L-Ala-gamma-D-Glu-L-Lys-D-Ala-D-Ala)-di-trans,octa-cis-undecaprenyl diphosphate = [GlcNAc-(1-&gt;4)-Mur2Ac(oyl-L-Ala-gamma-D-Glu-L-Lys-D-Ala-D-Ala)](n+1)-di-trans,octa-cis-undecaprenyl diphosphate + di-trans,octa-cis-undecaprenyl diphosphate + H(+)</text>
        <dbReference type="Rhea" id="RHEA:23708"/>
        <dbReference type="Rhea" id="RHEA-COMP:9602"/>
        <dbReference type="Rhea" id="RHEA-COMP:9603"/>
        <dbReference type="ChEBI" id="CHEBI:15378"/>
        <dbReference type="ChEBI" id="CHEBI:58405"/>
        <dbReference type="ChEBI" id="CHEBI:60033"/>
        <dbReference type="ChEBI" id="CHEBI:78435"/>
        <dbReference type="EC" id="2.4.99.28"/>
    </reaction>
</comment>
<dbReference type="AlphaFoldDB" id="A0A7H2BER7"/>
<dbReference type="InterPro" id="IPR023346">
    <property type="entry name" value="Lysozyme-like_dom_sf"/>
</dbReference>
<feature type="domain" description="Glycosyl transferase family 51" evidence="15">
    <location>
        <begin position="78"/>
        <end position="264"/>
    </location>
</feature>
<dbReference type="GO" id="GO:0071555">
    <property type="term" value="P:cell wall organization"/>
    <property type="evidence" value="ECO:0007669"/>
    <property type="project" value="UniProtKB-KW"/>
</dbReference>
<dbReference type="EMBL" id="CP061539">
    <property type="protein sequence ID" value="QNV38163.1"/>
    <property type="molecule type" value="Genomic_DNA"/>
</dbReference>
<dbReference type="GO" id="GO:0009002">
    <property type="term" value="F:serine-type D-Ala-D-Ala carboxypeptidase activity"/>
    <property type="evidence" value="ECO:0007669"/>
    <property type="project" value="UniProtKB-EC"/>
</dbReference>
<evidence type="ECO:0000256" key="8">
    <source>
        <dbReference type="ARBA" id="ARBA00022960"/>
    </source>
</evidence>
<organism evidence="16 17">
    <name type="scientific">Rothia terrae</name>
    <dbReference type="NCBI Taxonomy" id="396015"/>
    <lineage>
        <taxon>Bacteria</taxon>
        <taxon>Bacillati</taxon>
        <taxon>Actinomycetota</taxon>
        <taxon>Actinomycetes</taxon>
        <taxon>Micrococcales</taxon>
        <taxon>Micrococcaceae</taxon>
        <taxon>Rothia</taxon>
    </lineage>
</organism>
<comment type="catalytic activity">
    <reaction evidence="12">
        <text>Preferential cleavage: (Ac)2-L-Lys-D-Ala-|-D-Ala. Also transpeptidation of peptidyl-alanyl moieties that are N-acyl substituents of D-alanine.</text>
        <dbReference type="EC" id="3.4.16.4"/>
    </reaction>
</comment>
<dbReference type="PANTHER" id="PTHR32282:SF33">
    <property type="entry name" value="PEPTIDOGLYCAN GLYCOSYLTRANSFERASE"/>
    <property type="match status" value="1"/>
</dbReference>
<evidence type="ECO:0000256" key="3">
    <source>
        <dbReference type="ARBA" id="ARBA00022645"/>
    </source>
</evidence>
<dbReference type="GeneID" id="96623084"/>
<evidence type="ECO:0000256" key="7">
    <source>
        <dbReference type="ARBA" id="ARBA00022801"/>
    </source>
</evidence>
<dbReference type="RefSeq" id="WP_190724907.1">
    <property type="nucleotide sequence ID" value="NZ_CP061539.1"/>
</dbReference>
<dbReference type="GO" id="GO:0008955">
    <property type="term" value="F:peptidoglycan glycosyltransferase activity"/>
    <property type="evidence" value="ECO:0007669"/>
    <property type="project" value="UniProtKB-EC"/>
</dbReference>
<dbReference type="InterPro" id="IPR036950">
    <property type="entry name" value="PBP_transglycosylase"/>
</dbReference>
<evidence type="ECO:0000256" key="12">
    <source>
        <dbReference type="ARBA" id="ARBA00034000"/>
    </source>
</evidence>